<reference evidence="4 5" key="1">
    <citation type="journal article" date="2011" name="EMBO J.">
        <title>Structural diversity of bacterial flagellar motors.</title>
        <authorList>
            <person name="Chen S."/>
            <person name="Beeby M."/>
            <person name="Murphy G.E."/>
            <person name="Leadbetter J.R."/>
            <person name="Hendrixson D.R."/>
            <person name="Briegel A."/>
            <person name="Li Z."/>
            <person name="Shi J."/>
            <person name="Tocheva E.I."/>
            <person name="Muller A."/>
            <person name="Dobro M.J."/>
            <person name="Jensen G.J."/>
        </authorList>
    </citation>
    <scope>NUCLEOTIDE SEQUENCE [LARGE SCALE GENOMIC DNA]</scope>
    <source>
        <strain evidence="4 5">DSM 6540</strain>
    </source>
</reference>
<organism evidence="4 5">
    <name type="scientific">Acetonema longum DSM 6540</name>
    <dbReference type="NCBI Taxonomy" id="1009370"/>
    <lineage>
        <taxon>Bacteria</taxon>
        <taxon>Bacillati</taxon>
        <taxon>Bacillota</taxon>
        <taxon>Negativicutes</taxon>
        <taxon>Acetonemataceae</taxon>
        <taxon>Acetonema</taxon>
    </lineage>
</organism>
<dbReference type="eggNOG" id="COG1360">
    <property type="taxonomic scope" value="Bacteria"/>
</dbReference>
<dbReference type="CDD" id="cd07185">
    <property type="entry name" value="OmpA_C-like"/>
    <property type="match status" value="1"/>
</dbReference>
<comment type="caution">
    <text evidence="4">The sequence shown here is derived from an EMBL/GenBank/DDBJ whole genome shotgun (WGS) entry which is preliminary data.</text>
</comment>
<dbReference type="InterPro" id="IPR006665">
    <property type="entry name" value="OmpA-like"/>
</dbReference>
<keyword evidence="1 2" id="KW-0472">Membrane</keyword>
<dbReference type="STRING" id="1009370.ALO_03071"/>
<name>F7NEZ7_9FIRM</name>
<evidence type="ECO:0000313" key="4">
    <source>
        <dbReference type="EMBL" id="EGO65558.1"/>
    </source>
</evidence>
<dbReference type="PANTHER" id="PTHR30329">
    <property type="entry name" value="STATOR ELEMENT OF FLAGELLAR MOTOR COMPLEX"/>
    <property type="match status" value="1"/>
</dbReference>
<dbReference type="GO" id="GO:0016020">
    <property type="term" value="C:membrane"/>
    <property type="evidence" value="ECO:0007669"/>
    <property type="project" value="UniProtKB-UniRule"/>
</dbReference>
<dbReference type="EMBL" id="AFGF01000017">
    <property type="protein sequence ID" value="EGO65558.1"/>
    <property type="molecule type" value="Genomic_DNA"/>
</dbReference>
<keyword evidence="5" id="KW-1185">Reference proteome</keyword>
<feature type="domain" description="OmpA-like" evidence="3">
    <location>
        <begin position="80"/>
        <end position="218"/>
    </location>
</feature>
<evidence type="ECO:0000256" key="1">
    <source>
        <dbReference type="PROSITE-ProRule" id="PRU00473"/>
    </source>
</evidence>
<dbReference type="RefSeq" id="WP_004092710.1">
    <property type="nucleotide sequence ID" value="NZ_AFGF01000017.1"/>
</dbReference>
<dbReference type="Proteomes" id="UP000003240">
    <property type="component" value="Unassembled WGS sequence"/>
</dbReference>
<evidence type="ECO:0000313" key="5">
    <source>
        <dbReference type="Proteomes" id="UP000003240"/>
    </source>
</evidence>
<dbReference type="Pfam" id="PF00691">
    <property type="entry name" value="OmpA"/>
    <property type="match status" value="1"/>
</dbReference>
<accession>F7NEZ7</accession>
<dbReference type="PROSITE" id="PS51123">
    <property type="entry name" value="OMPA_2"/>
    <property type="match status" value="1"/>
</dbReference>
<keyword evidence="2" id="KW-0812">Transmembrane</keyword>
<keyword evidence="2" id="KW-1133">Transmembrane helix</keyword>
<sequence>MFRKKYYPENPEAVDDPFQASISDLMASLLSIFILAFIYYILNFQQATAQLSENQSKRTEILLAVQRELKQKDVDAIIDIEHGVLRLPEGVLFDTGEARLKESGIATAGILGPILENVLNRPEFADSVDTIFIEGHTDDLPIHTALFSSNWELSTQRAINTFHALTDAATGLKQFTNSKREPVLSCSGYADTRPLQPNTTEKNRRENRRIDFRFSMTPPTEDDAGILRPANR</sequence>
<dbReference type="InterPro" id="IPR036737">
    <property type="entry name" value="OmpA-like_sf"/>
</dbReference>
<evidence type="ECO:0000256" key="2">
    <source>
        <dbReference type="SAM" id="Phobius"/>
    </source>
</evidence>
<evidence type="ECO:0000259" key="3">
    <source>
        <dbReference type="PROSITE" id="PS51123"/>
    </source>
</evidence>
<dbReference type="SUPFAM" id="SSF103088">
    <property type="entry name" value="OmpA-like"/>
    <property type="match status" value="1"/>
</dbReference>
<dbReference type="OrthoDB" id="9815217at2"/>
<dbReference type="InterPro" id="IPR050330">
    <property type="entry name" value="Bact_OuterMem_StrucFunc"/>
</dbReference>
<feature type="transmembrane region" description="Helical" evidence="2">
    <location>
        <begin position="20"/>
        <end position="42"/>
    </location>
</feature>
<proteinExistence type="predicted"/>
<protein>
    <submittedName>
        <fullName evidence="4">OmpA/MotB domain protein</fullName>
    </submittedName>
</protein>
<dbReference type="PANTHER" id="PTHR30329:SF20">
    <property type="entry name" value="EXPORTED PROTEIN"/>
    <property type="match status" value="1"/>
</dbReference>
<dbReference type="Gene3D" id="3.30.1330.60">
    <property type="entry name" value="OmpA-like domain"/>
    <property type="match status" value="1"/>
</dbReference>
<dbReference type="AlphaFoldDB" id="F7NEZ7"/>
<gene>
    <name evidence="4" type="ORF">ALO_03071</name>
</gene>